<keyword evidence="2" id="KW-1185">Reference proteome</keyword>
<protein>
    <submittedName>
        <fullName evidence="1">Uncharacterized protein</fullName>
    </submittedName>
</protein>
<gene>
    <name evidence="1" type="ORF">PsYK624_041150</name>
</gene>
<dbReference type="AlphaFoldDB" id="A0A9P3LBN9"/>
<sequence>MAVKPSSVVRRPQRAVLRSHDSLVRSEVAFDPWLTSWKIKYSWTLAPDDTRLLRARCYPSRLLRIQEVHVYSSAGLPLDVE</sequence>
<evidence type="ECO:0000313" key="1">
    <source>
        <dbReference type="EMBL" id="GJE88032.1"/>
    </source>
</evidence>
<name>A0A9P3LBN9_9APHY</name>
<organism evidence="1 2">
    <name type="scientific">Phanerochaete sordida</name>
    <dbReference type="NCBI Taxonomy" id="48140"/>
    <lineage>
        <taxon>Eukaryota</taxon>
        <taxon>Fungi</taxon>
        <taxon>Dikarya</taxon>
        <taxon>Basidiomycota</taxon>
        <taxon>Agaricomycotina</taxon>
        <taxon>Agaricomycetes</taxon>
        <taxon>Polyporales</taxon>
        <taxon>Phanerochaetaceae</taxon>
        <taxon>Phanerochaete</taxon>
    </lineage>
</organism>
<proteinExistence type="predicted"/>
<evidence type="ECO:0000313" key="2">
    <source>
        <dbReference type="Proteomes" id="UP000703269"/>
    </source>
</evidence>
<dbReference type="Proteomes" id="UP000703269">
    <property type="component" value="Unassembled WGS sequence"/>
</dbReference>
<accession>A0A9P3LBN9</accession>
<dbReference type="EMBL" id="BPQB01000008">
    <property type="protein sequence ID" value="GJE88032.1"/>
    <property type="molecule type" value="Genomic_DNA"/>
</dbReference>
<comment type="caution">
    <text evidence="1">The sequence shown here is derived from an EMBL/GenBank/DDBJ whole genome shotgun (WGS) entry which is preliminary data.</text>
</comment>
<reference evidence="1 2" key="1">
    <citation type="submission" date="2021-08" db="EMBL/GenBank/DDBJ databases">
        <title>Draft Genome Sequence of Phanerochaete sordida strain YK-624.</title>
        <authorList>
            <person name="Mori T."/>
            <person name="Dohra H."/>
            <person name="Suzuki T."/>
            <person name="Kawagishi H."/>
            <person name="Hirai H."/>
        </authorList>
    </citation>
    <scope>NUCLEOTIDE SEQUENCE [LARGE SCALE GENOMIC DNA]</scope>
    <source>
        <strain evidence="1 2">YK-624</strain>
    </source>
</reference>